<accession>E1III1</accession>
<gene>
    <name evidence="1" type="ORF">OSCT_3132</name>
</gene>
<dbReference type="Proteomes" id="UP000054010">
    <property type="component" value="Unassembled WGS sequence"/>
</dbReference>
<protein>
    <submittedName>
        <fullName evidence="1">Uncharacterized protein</fullName>
    </submittedName>
</protein>
<evidence type="ECO:0000313" key="2">
    <source>
        <dbReference type="Proteomes" id="UP000054010"/>
    </source>
</evidence>
<name>E1III1_9CHLR</name>
<comment type="caution">
    <text evidence="1">The sequence shown here is derived from an EMBL/GenBank/DDBJ whole genome shotgun (WGS) entry which is preliminary data.</text>
</comment>
<proteinExistence type="predicted"/>
<keyword evidence="2" id="KW-1185">Reference proteome</keyword>
<dbReference type="HOGENOM" id="CLU_1702499_0_0_0"/>
<dbReference type="AlphaFoldDB" id="E1III1"/>
<dbReference type="EMBL" id="ADVR01000134">
    <property type="protein sequence ID" value="EFO79007.1"/>
    <property type="molecule type" value="Genomic_DNA"/>
</dbReference>
<evidence type="ECO:0000313" key="1">
    <source>
        <dbReference type="EMBL" id="EFO79007.1"/>
    </source>
</evidence>
<reference evidence="1 2" key="1">
    <citation type="journal article" date="2011" name="J. Bacteriol.">
        <title>Draft genome sequence of the anoxygenic filamentous phototrophic bacterium Oscillochloris trichoides subsp. DG-6.</title>
        <authorList>
            <person name="Kuznetsov B.B."/>
            <person name="Ivanovsky R.N."/>
            <person name="Keppen O.I."/>
            <person name="Sukhacheva M.V."/>
            <person name="Bumazhkin B.K."/>
            <person name="Patutina E.O."/>
            <person name="Beletsky A.V."/>
            <person name="Mardanov A.V."/>
            <person name="Baslerov R.V."/>
            <person name="Panteleeva A.N."/>
            <person name="Kolganova T.V."/>
            <person name="Ravin N.V."/>
            <person name="Skryabin K.G."/>
        </authorList>
    </citation>
    <scope>NUCLEOTIDE SEQUENCE [LARGE SCALE GENOMIC DNA]</scope>
    <source>
        <strain evidence="1 2">DG-6</strain>
    </source>
</reference>
<sequence length="154" mass="15947">MAAGLVAGAEIFGPTLGAMAVAYPGTAGAVGLTLESAGIIQTWRQALGGDPYAASFMAAPGAFGVPNFYTGLAGLLPDLPSTIPESASIHTPLTARSPAYLEYKALRLQGYNASEAYSLMRQFRAGVNPSDDFVFHFTSLKNGPLIIDSGYVNG</sequence>
<organism evidence="1 2">
    <name type="scientific">Oscillochloris trichoides DG-6</name>
    <dbReference type="NCBI Taxonomy" id="765420"/>
    <lineage>
        <taxon>Bacteria</taxon>
        <taxon>Bacillati</taxon>
        <taxon>Chloroflexota</taxon>
        <taxon>Chloroflexia</taxon>
        <taxon>Chloroflexales</taxon>
        <taxon>Chloroflexineae</taxon>
        <taxon>Oscillochloridaceae</taxon>
        <taxon>Oscillochloris</taxon>
    </lineage>
</organism>